<dbReference type="AlphaFoldDB" id="Q7F7E6"/>
<keyword evidence="2" id="KW-0472">Membrane</keyword>
<organism evidence="3">
    <name type="scientific">Oryza sativa subsp. japonica</name>
    <name type="common">Rice</name>
    <dbReference type="NCBI Taxonomy" id="39947"/>
    <lineage>
        <taxon>Eukaryota</taxon>
        <taxon>Viridiplantae</taxon>
        <taxon>Streptophyta</taxon>
        <taxon>Embryophyta</taxon>
        <taxon>Tracheophyta</taxon>
        <taxon>Spermatophyta</taxon>
        <taxon>Magnoliopsida</taxon>
        <taxon>Liliopsida</taxon>
        <taxon>Poales</taxon>
        <taxon>Poaceae</taxon>
        <taxon>BOP clade</taxon>
        <taxon>Oryzoideae</taxon>
        <taxon>Oryzeae</taxon>
        <taxon>Oryzinae</taxon>
        <taxon>Oryza</taxon>
        <taxon>Oryza sativa</taxon>
    </lineage>
</organism>
<name>Q7F7E6_ORYSJ</name>
<gene>
    <name evidence="3" type="primary">OSJNBa0036E02.5</name>
</gene>
<accession>Q7F7E6</accession>
<reference evidence="3" key="1">
    <citation type="submission" date="2000-09" db="EMBL/GenBank/DDBJ databases">
        <title>Oryza sativa nipponbare(GA3) genomic DNA, chromosome 1, BAC clone:OSJNBa0036E02.</title>
        <authorList>
            <person name="Sasaki T."/>
            <person name="Matsumoto T."/>
            <person name="Yamamoto K."/>
        </authorList>
    </citation>
    <scope>NUCLEOTIDE SEQUENCE</scope>
</reference>
<proteinExistence type="predicted"/>
<keyword evidence="2" id="KW-0812">Transmembrane</keyword>
<dbReference type="EMBL" id="AP002862">
    <property type="protein sequence ID" value="BAB17731.1"/>
    <property type="molecule type" value="Genomic_DNA"/>
</dbReference>
<keyword evidence="2" id="KW-1133">Transmembrane helix</keyword>
<evidence type="ECO:0000313" key="3">
    <source>
        <dbReference type="EMBL" id="BAB17731.1"/>
    </source>
</evidence>
<feature type="transmembrane region" description="Helical" evidence="2">
    <location>
        <begin position="15"/>
        <end position="34"/>
    </location>
</feature>
<feature type="compositionally biased region" description="Polar residues" evidence="1">
    <location>
        <begin position="45"/>
        <end position="55"/>
    </location>
</feature>
<sequence length="72" mass="7843">MKLLKVDHPRSHHTVFLYASLTSIALYTSLTIIVEKTGLAVQPEKTGTSSLTGSVPSKDRSRNRPGVNLADH</sequence>
<evidence type="ECO:0000256" key="1">
    <source>
        <dbReference type="SAM" id="MobiDB-lite"/>
    </source>
</evidence>
<protein>
    <submittedName>
        <fullName evidence="3">OSJNBa0036E02.5 protein</fullName>
    </submittedName>
</protein>
<evidence type="ECO:0000256" key="2">
    <source>
        <dbReference type="SAM" id="Phobius"/>
    </source>
</evidence>
<feature type="region of interest" description="Disordered" evidence="1">
    <location>
        <begin position="42"/>
        <end position="72"/>
    </location>
</feature>